<dbReference type="AlphaFoldDB" id="A0A0F9N8B4"/>
<proteinExistence type="predicted"/>
<accession>A0A0F9N8B4</accession>
<feature type="transmembrane region" description="Helical" evidence="1">
    <location>
        <begin position="12"/>
        <end position="31"/>
    </location>
</feature>
<dbReference type="EMBL" id="LAZR01004493">
    <property type="protein sequence ID" value="KKN08107.1"/>
    <property type="molecule type" value="Genomic_DNA"/>
</dbReference>
<reference evidence="2" key="1">
    <citation type="journal article" date="2015" name="Nature">
        <title>Complex archaea that bridge the gap between prokaryotes and eukaryotes.</title>
        <authorList>
            <person name="Spang A."/>
            <person name="Saw J.H."/>
            <person name="Jorgensen S.L."/>
            <person name="Zaremba-Niedzwiedzka K."/>
            <person name="Martijn J."/>
            <person name="Lind A.E."/>
            <person name="van Eijk R."/>
            <person name="Schleper C."/>
            <person name="Guy L."/>
            <person name="Ettema T.J."/>
        </authorList>
    </citation>
    <scope>NUCLEOTIDE SEQUENCE</scope>
</reference>
<evidence type="ECO:0000256" key="1">
    <source>
        <dbReference type="SAM" id="Phobius"/>
    </source>
</evidence>
<keyword evidence="1" id="KW-0472">Membrane</keyword>
<keyword evidence="1" id="KW-1133">Transmembrane helix</keyword>
<sequence length="74" mass="8401">MKIQSMILVKANQLLAFFYLLNITSIFIGLWITGNQIIIGSFSISFSNMSIFQLSKVDYLPPFKPILNETIASR</sequence>
<keyword evidence="1" id="KW-0812">Transmembrane</keyword>
<name>A0A0F9N8B4_9ZZZZ</name>
<evidence type="ECO:0000313" key="2">
    <source>
        <dbReference type="EMBL" id="KKN08107.1"/>
    </source>
</evidence>
<gene>
    <name evidence="2" type="ORF">LCGC14_1060100</name>
</gene>
<protein>
    <submittedName>
        <fullName evidence="2">Uncharacterized protein</fullName>
    </submittedName>
</protein>
<comment type="caution">
    <text evidence="2">The sequence shown here is derived from an EMBL/GenBank/DDBJ whole genome shotgun (WGS) entry which is preliminary data.</text>
</comment>
<organism evidence="2">
    <name type="scientific">marine sediment metagenome</name>
    <dbReference type="NCBI Taxonomy" id="412755"/>
    <lineage>
        <taxon>unclassified sequences</taxon>
        <taxon>metagenomes</taxon>
        <taxon>ecological metagenomes</taxon>
    </lineage>
</organism>